<feature type="region of interest" description="Disordered" evidence="1">
    <location>
        <begin position="1"/>
        <end position="27"/>
    </location>
</feature>
<evidence type="ECO:0000313" key="3">
    <source>
        <dbReference type="EMBL" id="SMD24197.1"/>
    </source>
</evidence>
<evidence type="ECO:0000256" key="1">
    <source>
        <dbReference type="SAM" id="MobiDB-lite"/>
    </source>
</evidence>
<dbReference type="GO" id="GO:0003677">
    <property type="term" value="F:DNA binding"/>
    <property type="evidence" value="ECO:0007669"/>
    <property type="project" value="InterPro"/>
</dbReference>
<dbReference type="STRING" id="40571.SAMN05660733_07668"/>
<dbReference type="RefSeq" id="WP_084402200.1">
    <property type="nucleotide sequence ID" value="NZ_FWYC01000021.1"/>
</dbReference>
<protein>
    <submittedName>
        <fullName evidence="3">Helix-turn-helix domain-containing protein</fullName>
    </submittedName>
</protein>
<dbReference type="InterPro" id="IPR010982">
    <property type="entry name" value="Lambda_DNA-bd_dom_sf"/>
</dbReference>
<dbReference type="PROSITE" id="PS50943">
    <property type="entry name" value="HTH_CROC1"/>
    <property type="match status" value="1"/>
</dbReference>
<dbReference type="SUPFAM" id="SSF47413">
    <property type="entry name" value="lambda repressor-like DNA-binding domains"/>
    <property type="match status" value="1"/>
</dbReference>
<dbReference type="SMART" id="SM00530">
    <property type="entry name" value="HTH_XRE"/>
    <property type="match status" value="1"/>
</dbReference>
<organism evidence="3 4">
    <name type="scientific">Lentzea albidocapillata</name>
    <dbReference type="NCBI Taxonomy" id="40571"/>
    <lineage>
        <taxon>Bacteria</taxon>
        <taxon>Bacillati</taxon>
        <taxon>Actinomycetota</taxon>
        <taxon>Actinomycetes</taxon>
        <taxon>Pseudonocardiales</taxon>
        <taxon>Pseudonocardiaceae</taxon>
        <taxon>Lentzea</taxon>
    </lineage>
</organism>
<dbReference type="Pfam" id="PF13560">
    <property type="entry name" value="HTH_31"/>
    <property type="match status" value="1"/>
</dbReference>
<reference evidence="4" key="1">
    <citation type="submission" date="2017-04" db="EMBL/GenBank/DDBJ databases">
        <authorList>
            <person name="Varghese N."/>
            <person name="Submissions S."/>
        </authorList>
    </citation>
    <scope>NUCLEOTIDE SEQUENCE [LARGE SCALE GENOMIC DNA]</scope>
    <source>
        <strain evidence="4">DSM 44073</strain>
    </source>
</reference>
<dbReference type="EMBL" id="FWYC01000021">
    <property type="protein sequence ID" value="SMD24197.1"/>
    <property type="molecule type" value="Genomic_DNA"/>
</dbReference>
<dbReference type="OrthoDB" id="3685796at2"/>
<proteinExistence type="predicted"/>
<sequence length="209" mass="22664">MTAVRRAADGGPSRAHGRVALPPGGRDWSAGHVPVDERDRLAALLGVLLRAERVKAGYSTRGLARAVGCARSTIQRVESGKIRPREGLLRAIAAVFNPERPRPLGNRLCKAAGASLRPDTPGTLRQRRKRGHDAILTGARPLPDEIARPIELHRQADAAYRRGMQLLDDPAALDEAARLLEEARRLRAQAGPAVILRLGKHEIRAGWGL</sequence>
<gene>
    <name evidence="3" type="ORF">SAMN05660733_07668</name>
</gene>
<dbReference type="Gene3D" id="1.10.260.40">
    <property type="entry name" value="lambda repressor-like DNA-binding domains"/>
    <property type="match status" value="1"/>
</dbReference>
<feature type="domain" description="HTH cro/C1-type" evidence="2">
    <location>
        <begin position="49"/>
        <end position="97"/>
    </location>
</feature>
<dbReference type="InterPro" id="IPR001387">
    <property type="entry name" value="Cro/C1-type_HTH"/>
</dbReference>
<dbReference type="Proteomes" id="UP000192840">
    <property type="component" value="Unassembled WGS sequence"/>
</dbReference>
<name>A0A1W2FQF1_9PSEU</name>
<dbReference type="AlphaFoldDB" id="A0A1W2FQF1"/>
<dbReference type="eggNOG" id="COG1813">
    <property type="taxonomic scope" value="Bacteria"/>
</dbReference>
<dbReference type="CDD" id="cd00093">
    <property type="entry name" value="HTH_XRE"/>
    <property type="match status" value="1"/>
</dbReference>
<evidence type="ECO:0000313" key="4">
    <source>
        <dbReference type="Proteomes" id="UP000192840"/>
    </source>
</evidence>
<keyword evidence="4" id="KW-1185">Reference proteome</keyword>
<evidence type="ECO:0000259" key="2">
    <source>
        <dbReference type="PROSITE" id="PS50943"/>
    </source>
</evidence>
<accession>A0A1W2FQF1</accession>